<proteinExistence type="predicted"/>
<name>A0A8D8WVU6_9HEMI</name>
<organism evidence="1">
    <name type="scientific">Cacopsylla melanoneura</name>
    <dbReference type="NCBI Taxonomy" id="428564"/>
    <lineage>
        <taxon>Eukaryota</taxon>
        <taxon>Metazoa</taxon>
        <taxon>Ecdysozoa</taxon>
        <taxon>Arthropoda</taxon>
        <taxon>Hexapoda</taxon>
        <taxon>Insecta</taxon>
        <taxon>Pterygota</taxon>
        <taxon>Neoptera</taxon>
        <taxon>Paraneoptera</taxon>
        <taxon>Hemiptera</taxon>
        <taxon>Sternorrhyncha</taxon>
        <taxon>Psylloidea</taxon>
        <taxon>Psyllidae</taxon>
        <taxon>Psyllinae</taxon>
        <taxon>Cacopsylla</taxon>
    </lineage>
</organism>
<evidence type="ECO:0000313" key="1">
    <source>
        <dbReference type="EMBL" id="CAG6672320.1"/>
    </source>
</evidence>
<protein>
    <submittedName>
        <fullName evidence="1">Uncharacterized protein</fullName>
    </submittedName>
</protein>
<accession>A0A8D8WVU6</accession>
<sequence>MRYFLSITYSSIILTNMVMHGPVWTMVTSFRLELLVTERITITRTNLHPSWHPSNLSYIPDVVQLQCTNGNWRFVLVTPGTQEGAGSNPIRTGSIDSSQDFSSISLLRISRGI</sequence>
<reference evidence="1" key="1">
    <citation type="submission" date="2021-05" db="EMBL/GenBank/DDBJ databases">
        <authorList>
            <person name="Alioto T."/>
            <person name="Alioto T."/>
            <person name="Gomez Garrido J."/>
        </authorList>
    </citation>
    <scope>NUCLEOTIDE SEQUENCE</scope>
</reference>
<dbReference type="EMBL" id="HBUF01228218">
    <property type="protein sequence ID" value="CAG6672320.1"/>
    <property type="molecule type" value="Transcribed_RNA"/>
</dbReference>
<dbReference type="AlphaFoldDB" id="A0A8D8WVU6"/>